<dbReference type="InterPro" id="IPR036318">
    <property type="entry name" value="FAD-bd_PCMH-like_sf"/>
</dbReference>
<dbReference type="Proteomes" id="UP000789901">
    <property type="component" value="Unassembled WGS sequence"/>
</dbReference>
<evidence type="ECO:0000313" key="5">
    <source>
        <dbReference type="Proteomes" id="UP000789901"/>
    </source>
</evidence>
<evidence type="ECO:0000313" key="4">
    <source>
        <dbReference type="EMBL" id="CAG8637929.1"/>
    </source>
</evidence>
<dbReference type="InterPro" id="IPR006094">
    <property type="entry name" value="Oxid_FAD_bind_N"/>
</dbReference>
<dbReference type="EMBL" id="CAJVQB010004513">
    <property type="protein sequence ID" value="CAG8637929.1"/>
    <property type="molecule type" value="Genomic_DNA"/>
</dbReference>
<dbReference type="InterPro" id="IPR016166">
    <property type="entry name" value="FAD-bd_PCMH"/>
</dbReference>
<reference evidence="4 5" key="1">
    <citation type="submission" date="2021-06" db="EMBL/GenBank/DDBJ databases">
        <authorList>
            <person name="Kallberg Y."/>
            <person name="Tangrot J."/>
            <person name="Rosling A."/>
        </authorList>
    </citation>
    <scope>NUCLEOTIDE SEQUENCE [LARGE SCALE GENOMIC DNA]</scope>
    <source>
        <strain evidence="4 5">120-4 pot B 10/14</strain>
    </source>
</reference>
<keyword evidence="5" id="KW-1185">Reference proteome</keyword>
<feature type="domain" description="FAD-binding PCMH-type" evidence="3">
    <location>
        <begin position="67"/>
        <end position="134"/>
    </location>
</feature>
<dbReference type="PROSITE" id="PS51387">
    <property type="entry name" value="FAD_PCMH"/>
    <property type="match status" value="1"/>
</dbReference>
<dbReference type="PANTHER" id="PTHR43716">
    <property type="entry name" value="D-2-HYDROXYGLUTARATE DEHYDROGENASE, MITOCHONDRIAL"/>
    <property type="match status" value="1"/>
</dbReference>
<gene>
    <name evidence="4" type="ORF">GMARGA_LOCUS8683</name>
</gene>
<protein>
    <submittedName>
        <fullName evidence="4">11383_t:CDS:1</fullName>
    </submittedName>
</protein>
<keyword evidence="2" id="KW-0560">Oxidoreductase</keyword>
<dbReference type="InterPro" id="IPR051264">
    <property type="entry name" value="FAD-oxidored/transferase_4"/>
</dbReference>
<dbReference type="PANTHER" id="PTHR43716:SF1">
    <property type="entry name" value="D-2-HYDROXYGLUTARATE DEHYDROGENASE, MITOCHONDRIAL"/>
    <property type="match status" value="1"/>
</dbReference>
<organism evidence="4 5">
    <name type="scientific">Gigaspora margarita</name>
    <dbReference type="NCBI Taxonomy" id="4874"/>
    <lineage>
        <taxon>Eukaryota</taxon>
        <taxon>Fungi</taxon>
        <taxon>Fungi incertae sedis</taxon>
        <taxon>Mucoromycota</taxon>
        <taxon>Glomeromycotina</taxon>
        <taxon>Glomeromycetes</taxon>
        <taxon>Diversisporales</taxon>
        <taxon>Gigasporaceae</taxon>
        <taxon>Gigaspora</taxon>
    </lineage>
</organism>
<evidence type="ECO:0000259" key="3">
    <source>
        <dbReference type="PROSITE" id="PS51387"/>
    </source>
</evidence>
<comment type="caution">
    <text evidence="4">The sequence shown here is derived from an EMBL/GenBank/DDBJ whole genome shotgun (WGS) entry which is preliminary data.</text>
</comment>
<feature type="non-terminal residue" evidence="4">
    <location>
        <position position="134"/>
    </location>
</feature>
<comment type="cofactor">
    <cofactor evidence="1">
        <name>FAD</name>
        <dbReference type="ChEBI" id="CHEBI:57692"/>
    </cofactor>
</comment>
<dbReference type="Pfam" id="PF01565">
    <property type="entry name" value="FAD_binding_4"/>
    <property type="match status" value="1"/>
</dbReference>
<name>A0ABN7UQ82_GIGMA</name>
<dbReference type="Gene3D" id="3.30.43.10">
    <property type="entry name" value="Uridine Diphospho-n-acetylenolpyruvylglucosamine Reductase, domain 2"/>
    <property type="match status" value="1"/>
</dbReference>
<evidence type="ECO:0000256" key="1">
    <source>
        <dbReference type="ARBA" id="ARBA00001974"/>
    </source>
</evidence>
<accession>A0ABN7UQ82</accession>
<proteinExistence type="predicted"/>
<sequence>MTAKDIPKKNISNKEIRFTADFLKFQKLSQDDISYFQSILPSNALTIESDSNQDELMAYNVDWLRIHRGKSKLVVKPKTTAQVSNIVKYCNEKRLAIVPQGGNTGLVGGSTSIFDEIIISTKNLNQIREFDPIS</sequence>
<dbReference type="SUPFAM" id="SSF56176">
    <property type="entry name" value="FAD-binding/transporter-associated domain-like"/>
    <property type="match status" value="1"/>
</dbReference>
<evidence type="ECO:0000256" key="2">
    <source>
        <dbReference type="ARBA" id="ARBA00023002"/>
    </source>
</evidence>
<dbReference type="InterPro" id="IPR016167">
    <property type="entry name" value="FAD-bd_PCMH_sub1"/>
</dbReference>